<dbReference type="Gene3D" id="3.30.1330.40">
    <property type="entry name" value="RutC-like"/>
    <property type="match status" value="1"/>
</dbReference>
<feature type="signal peptide" evidence="1">
    <location>
        <begin position="1"/>
        <end position="22"/>
    </location>
</feature>
<dbReference type="RefSeq" id="WP_227477453.1">
    <property type="nucleotide sequence ID" value="NZ_JAFMPT010000013.1"/>
</dbReference>
<name>A0ABS8EP09_9FLAO</name>
<dbReference type="EMBL" id="JAFMPT010000013">
    <property type="protein sequence ID" value="MCC1484960.1"/>
    <property type="molecule type" value="Genomic_DNA"/>
</dbReference>
<dbReference type="InterPro" id="IPR013813">
    <property type="entry name" value="Endoribo_LPSP/chorism_mut-like"/>
</dbReference>
<evidence type="ECO:0000259" key="2">
    <source>
        <dbReference type="Pfam" id="PF14588"/>
    </source>
</evidence>
<organism evidence="3 4">
    <name type="scientific">Winogradskyella immobilis</name>
    <dbReference type="NCBI Taxonomy" id="2816852"/>
    <lineage>
        <taxon>Bacteria</taxon>
        <taxon>Pseudomonadati</taxon>
        <taxon>Bacteroidota</taxon>
        <taxon>Flavobacteriia</taxon>
        <taxon>Flavobacteriales</taxon>
        <taxon>Flavobacteriaceae</taxon>
        <taxon>Winogradskyella</taxon>
    </lineage>
</organism>
<reference evidence="4" key="1">
    <citation type="submission" date="2021-03" db="EMBL/GenBank/DDBJ databases">
        <title>Genome of Cognatishimia sp. F0-27.</title>
        <authorList>
            <person name="Ping X."/>
        </authorList>
    </citation>
    <scope>NUCLEOTIDE SEQUENCE [LARGE SCALE GENOMIC DNA]</scope>
    <source>
        <strain evidence="4">E313</strain>
    </source>
</reference>
<protein>
    <submittedName>
        <fullName evidence="3">RidA family protein</fullName>
    </submittedName>
</protein>
<evidence type="ECO:0000313" key="3">
    <source>
        <dbReference type="EMBL" id="MCC1484960.1"/>
    </source>
</evidence>
<dbReference type="Proteomes" id="UP000778797">
    <property type="component" value="Unassembled WGS sequence"/>
</dbReference>
<accession>A0ABS8EP09</accession>
<evidence type="ECO:0000313" key="4">
    <source>
        <dbReference type="Proteomes" id="UP000778797"/>
    </source>
</evidence>
<dbReference type="PANTHER" id="PTHR43760">
    <property type="entry name" value="ENDORIBONUCLEASE-RELATED"/>
    <property type="match status" value="1"/>
</dbReference>
<dbReference type="PANTHER" id="PTHR43760:SF1">
    <property type="entry name" value="ENDORIBONUCLEASE L-PSP_CHORISMATE MUTASE-LIKE DOMAIN-CONTAINING PROTEIN"/>
    <property type="match status" value="1"/>
</dbReference>
<keyword evidence="4" id="KW-1185">Reference proteome</keyword>
<keyword evidence="1" id="KW-0732">Signal</keyword>
<comment type="caution">
    <text evidence="3">The sequence shown here is derived from an EMBL/GenBank/DDBJ whole genome shotgun (WGS) entry which is preliminary data.</text>
</comment>
<gene>
    <name evidence="3" type="ORF">J1C55_10185</name>
</gene>
<dbReference type="CDD" id="cd02199">
    <property type="entry name" value="YjgF_YER057c_UK114_like_1"/>
    <property type="match status" value="1"/>
</dbReference>
<dbReference type="SUPFAM" id="SSF55298">
    <property type="entry name" value="YjgF-like"/>
    <property type="match status" value="1"/>
</dbReference>
<reference evidence="4" key="2">
    <citation type="submission" date="2023-07" db="EMBL/GenBank/DDBJ databases">
        <title>Genome of Winogradskyella sp. E313.</title>
        <authorList>
            <person name="Zhou Y."/>
        </authorList>
    </citation>
    <scope>NUCLEOTIDE SEQUENCE [LARGE SCALE GENOMIC DNA]</scope>
    <source>
        <strain evidence="4">E313</strain>
    </source>
</reference>
<sequence length="184" mass="19880">MKIIYQKALIICVILISSNCQKQSTHNIEADYDPEAKLEALGITLPKPPQPVANYVNGVQTGNLIFLAGKGPKYADGTEITGKLGQDISIEKGYEGARLTAINQLAVLKAMLGDLKRVKRIVKVLGLVNSDSAFVEQPKVINGFSDLMVEVFGHRGKHARAAIGVASLPRGQAVEIELVVEIYN</sequence>
<dbReference type="Pfam" id="PF14588">
    <property type="entry name" value="YjgF_endoribonc"/>
    <property type="match status" value="1"/>
</dbReference>
<dbReference type="InterPro" id="IPR035959">
    <property type="entry name" value="RutC-like_sf"/>
</dbReference>
<feature type="domain" description="Endoribonuclease L-PSP/chorismate mutase-like" evidence="2">
    <location>
        <begin position="35"/>
        <end position="169"/>
    </location>
</feature>
<evidence type="ECO:0000256" key="1">
    <source>
        <dbReference type="SAM" id="SignalP"/>
    </source>
</evidence>
<proteinExistence type="predicted"/>
<feature type="chain" id="PRO_5046426771" evidence="1">
    <location>
        <begin position="23"/>
        <end position="184"/>
    </location>
</feature>